<keyword evidence="3" id="KW-1185">Reference proteome</keyword>
<comment type="caution">
    <text evidence="2">The sequence shown here is derived from an EMBL/GenBank/DDBJ whole genome shotgun (WGS) entry which is preliminary data.</text>
</comment>
<accession>A0AAD2CHA0</accession>
<proteinExistence type="predicted"/>
<evidence type="ECO:0000313" key="2">
    <source>
        <dbReference type="EMBL" id="CAJ1932715.1"/>
    </source>
</evidence>
<sequence>MCPGGTTMKMRSARLDRVQEKMNESTGSIDWLWKYDDETDLPALKAVSMTSLSLSERTPVVIQEEEEPYRVRFSADIDCQPCIHLVDYTEEEALKCFYTKAERNVMTSSREDIIEKIDKGINDEDECEILRGLEYYCEETSKVIDERVDAVIDLVMDEQDDQIDENIFDEYTLSVAAQYVTMDSAEAARRMGAEDAKQAQEAYIEMVHNGSIGNYIMPSTLSTYEPTQDKKKAKRRRSSKRNSNVSDSPTSEKKGKKKKKEKKMKQDKKERRSSSVIYRNDRPTADEGSVKSEKSSKSSSSKKSKKNKGKKQPKKEKHDSTKTSADTVATAPETIGSSSELNQNSLSSDEDDRFLVATSQMQTKNATLVAPSRRCSLILPPIPDHESEDDDEPMMQRRSSWWDL</sequence>
<feature type="compositionally biased region" description="Basic residues" evidence="1">
    <location>
        <begin position="300"/>
        <end position="315"/>
    </location>
</feature>
<evidence type="ECO:0000313" key="3">
    <source>
        <dbReference type="Proteomes" id="UP001295423"/>
    </source>
</evidence>
<dbReference type="Proteomes" id="UP001295423">
    <property type="component" value="Unassembled WGS sequence"/>
</dbReference>
<dbReference type="AlphaFoldDB" id="A0AAD2CHA0"/>
<name>A0AAD2CHA0_9STRA</name>
<gene>
    <name evidence="2" type="ORF">CYCCA115_LOCUS2975</name>
</gene>
<feature type="compositionally biased region" description="Basic and acidic residues" evidence="1">
    <location>
        <begin position="267"/>
        <end position="296"/>
    </location>
</feature>
<reference evidence="2" key="1">
    <citation type="submission" date="2023-08" db="EMBL/GenBank/DDBJ databases">
        <authorList>
            <person name="Audoor S."/>
            <person name="Bilcke G."/>
        </authorList>
    </citation>
    <scope>NUCLEOTIDE SEQUENCE</scope>
</reference>
<feature type="compositionally biased region" description="Basic residues" evidence="1">
    <location>
        <begin position="231"/>
        <end position="240"/>
    </location>
</feature>
<dbReference type="EMBL" id="CAKOGP040000224">
    <property type="protein sequence ID" value="CAJ1932715.1"/>
    <property type="molecule type" value="Genomic_DNA"/>
</dbReference>
<evidence type="ECO:0000256" key="1">
    <source>
        <dbReference type="SAM" id="MobiDB-lite"/>
    </source>
</evidence>
<feature type="region of interest" description="Disordered" evidence="1">
    <location>
        <begin position="379"/>
        <end position="404"/>
    </location>
</feature>
<protein>
    <submittedName>
        <fullName evidence="2">Uncharacterized protein</fullName>
    </submittedName>
</protein>
<feature type="compositionally biased region" description="Low complexity" evidence="1">
    <location>
        <begin position="337"/>
        <end position="347"/>
    </location>
</feature>
<organism evidence="2 3">
    <name type="scientific">Cylindrotheca closterium</name>
    <dbReference type="NCBI Taxonomy" id="2856"/>
    <lineage>
        <taxon>Eukaryota</taxon>
        <taxon>Sar</taxon>
        <taxon>Stramenopiles</taxon>
        <taxon>Ochrophyta</taxon>
        <taxon>Bacillariophyta</taxon>
        <taxon>Bacillariophyceae</taxon>
        <taxon>Bacillariophycidae</taxon>
        <taxon>Bacillariales</taxon>
        <taxon>Bacillariaceae</taxon>
        <taxon>Cylindrotheca</taxon>
    </lineage>
</organism>
<feature type="region of interest" description="Disordered" evidence="1">
    <location>
        <begin position="218"/>
        <end position="358"/>
    </location>
</feature>
<feature type="compositionally biased region" description="Basic residues" evidence="1">
    <location>
        <begin position="254"/>
        <end position="266"/>
    </location>
</feature>